<keyword evidence="2" id="KW-1185">Reference proteome</keyword>
<dbReference type="Proteomes" id="UP001058290">
    <property type="component" value="Chromosome"/>
</dbReference>
<dbReference type="EMBL" id="CP104377">
    <property type="protein sequence ID" value="UXC19993.1"/>
    <property type="molecule type" value="Genomic_DNA"/>
</dbReference>
<evidence type="ECO:0000313" key="1">
    <source>
        <dbReference type="EMBL" id="UXC19993.1"/>
    </source>
</evidence>
<name>A0ABY6A1E2_9BURK</name>
<dbReference type="RefSeq" id="WP_260719814.1">
    <property type="nucleotide sequence ID" value="NZ_CP104377.1"/>
</dbReference>
<sequence>MEAVRKFEPEDLPGWYRSAVSPGSPFDLEARQRVGVDLYVLQLQFCGAYLCSPFLIGRAPILGMVISSTTPFNGNQAGIYRRAEPMKLMTYPLEQVEVWKKREDGTMLLRGEQWDEGEFSRWPQTWICGRNPSAVTAALRGMSAWLDREYAKVKQPPYANDRPR</sequence>
<organism evidence="1 2">
    <name type="scientific">Comamonas squillarum</name>
    <dbReference type="NCBI Taxonomy" id="2977320"/>
    <lineage>
        <taxon>Bacteria</taxon>
        <taxon>Pseudomonadati</taxon>
        <taxon>Pseudomonadota</taxon>
        <taxon>Betaproteobacteria</taxon>
        <taxon>Burkholderiales</taxon>
        <taxon>Comamonadaceae</taxon>
        <taxon>Comamonas</taxon>
    </lineage>
</organism>
<accession>A0ABY6A1E2</accession>
<protein>
    <submittedName>
        <fullName evidence="1">Uncharacterized protein</fullName>
    </submittedName>
</protein>
<evidence type="ECO:0000313" key="2">
    <source>
        <dbReference type="Proteomes" id="UP001058290"/>
    </source>
</evidence>
<gene>
    <name evidence="1" type="ORF">N4T19_07770</name>
</gene>
<reference evidence="1" key="1">
    <citation type="submission" date="2022-09" db="EMBL/GenBank/DDBJ databases">
        <title>Bacterial diversity in gut of crayfish and pufferfish.</title>
        <authorList>
            <person name="Huang Y."/>
        </authorList>
    </citation>
    <scope>NUCLEOTIDE SEQUENCE</scope>
    <source>
        <strain evidence="1">PR12</strain>
    </source>
</reference>
<proteinExistence type="predicted"/>